<keyword evidence="4" id="KW-1185">Reference proteome</keyword>
<dbReference type="AlphaFoldDB" id="A0A8H3F2K2"/>
<feature type="region of interest" description="Disordered" evidence="2">
    <location>
        <begin position="338"/>
        <end position="408"/>
    </location>
</feature>
<protein>
    <submittedName>
        <fullName evidence="3">Uncharacterized protein</fullName>
    </submittedName>
</protein>
<dbReference type="GO" id="GO:0003677">
    <property type="term" value="F:DNA binding"/>
    <property type="evidence" value="ECO:0007669"/>
    <property type="project" value="TreeGrafter"/>
</dbReference>
<feature type="compositionally biased region" description="Basic residues" evidence="2">
    <location>
        <begin position="101"/>
        <end position="110"/>
    </location>
</feature>
<feature type="region of interest" description="Disordered" evidence="2">
    <location>
        <begin position="95"/>
        <end position="143"/>
    </location>
</feature>
<dbReference type="PANTHER" id="PTHR28027">
    <property type="entry name" value="TRANSCRIPTIONAL REGULATOR MIT1"/>
    <property type="match status" value="1"/>
</dbReference>
<organism evidence="3 4">
    <name type="scientific">Gomphillus americanus</name>
    <dbReference type="NCBI Taxonomy" id="1940652"/>
    <lineage>
        <taxon>Eukaryota</taxon>
        <taxon>Fungi</taxon>
        <taxon>Dikarya</taxon>
        <taxon>Ascomycota</taxon>
        <taxon>Pezizomycotina</taxon>
        <taxon>Lecanoromycetes</taxon>
        <taxon>OSLEUM clade</taxon>
        <taxon>Ostropomycetidae</taxon>
        <taxon>Ostropales</taxon>
        <taxon>Graphidaceae</taxon>
        <taxon>Gomphilloideae</taxon>
        <taxon>Gomphillus</taxon>
    </lineage>
</organism>
<evidence type="ECO:0000256" key="1">
    <source>
        <dbReference type="ARBA" id="ARBA00008359"/>
    </source>
</evidence>
<dbReference type="InterPro" id="IPR018608">
    <property type="entry name" value="Gti1/Pac2"/>
</dbReference>
<evidence type="ECO:0000256" key="2">
    <source>
        <dbReference type="SAM" id="MobiDB-lite"/>
    </source>
</evidence>
<dbReference type="PANTHER" id="PTHR28027:SF2">
    <property type="entry name" value="TRANSCRIPTIONAL REGULATOR MIT1"/>
    <property type="match status" value="1"/>
</dbReference>
<proteinExistence type="inferred from homology"/>
<comment type="caution">
    <text evidence="3">The sequence shown here is derived from an EMBL/GenBank/DDBJ whole genome shotgun (WGS) entry which is preliminary data.</text>
</comment>
<dbReference type="Pfam" id="PF09729">
    <property type="entry name" value="Gti1_Pac2"/>
    <property type="match status" value="1"/>
</dbReference>
<dbReference type="Proteomes" id="UP000664169">
    <property type="component" value="Unassembled WGS sequence"/>
</dbReference>
<reference evidence="3" key="1">
    <citation type="submission" date="2021-03" db="EMBL/GenBank/DDBJ databases">
        <authorList>
            <person name="Tagirdzhanova G."/>
        </authorList>
    </citation>
    <scope>NUCLEOTIDE SEQUENCE</scope>
</reference>
<comment type="similarity">
    <text evidence="1">Belongs to the MIT1/WOR1 family.</text>
</comment>
<feature type="compositionally biased region" description="Low complexity" evidence="2">
    <location>
        <begin position="376"/>
        <end position="386"/>
    </location>
</feature>
<gene>
    <name evidence="3" type="ORF">GOMPHAMPRED_001149</name>
</gene>
<evidence type="ECO:0000313" key="3">
    <source>
        <dbReference type="EMBL" id="CAF9916909.1"/>
    </source>
</evidence>
<dbReference type="OrthoDB" id="5319641at2759"/>
<name>A0A8H3F2K2_9LECA</name>
<sequence length="445" mass="48749">MTGMTSGSLQPTYMGHVATARDALKLFEACLRGHLHHVPRRPHDRERNQLIKSGCIFIYEENASGIKRWTDGVPWSPSRILGNFLVYRELVKPFPPGEKKRAQKRPKNNRAARTSDPYPNQRRGSDDGPFSIPIRTDSNGDGREGERALIGSLIDSYGFKDGGLVKKTMSVNVNGVHHHLVSYYSIDDVLTGKLQSPSKDKDLDDIEPRSDLVARQNFRAPIDDLDLAVQDPMGNFNAAAYGQAYGYDAYRAPPMMTHIPQHPPHNPHMSLAMYSAPSYTTAPAATTSYSTVSQSYYPTTTMSQPQATYSQTYVAASHAPLAISNEAQAAAPQHTYAYHRQNYPPPPHLPSRVGSIDSMTPTSDGKASESDWHRQSQSGSYSSLTSPISAQSNYGPPPTQWTAPPLPSREDAWAGYAARAGPSKVGLHMPAHTGESAVGNCFAEN</sequence>
<accession>A0A8H3F2K2</accession>
<feature type="compositionally biased region" description="Pro residues" evidence="2">
    <location>
        <begin position="395"/>
        <end position="407"/>
    </location>
</feature>
<evidence type="ECO:0000313" key="4">
    <source>
        <dbReference type="Proteomes" id="UP000664169"/>
    </source>
</evidence>
<dbReference type="EMBL" id="CAJPDQ010000011">
    <property type="protein sequence ID" value="CAF9916909.1"/>
    <property type="molecule type" value="Genomic_DNA"/>
</dbReference>